<evidence type="ECO:0008006" key="3">
    <source>
        <dbReference type="Google" id="ProtNLM"/>
    </source>
</evidence>
<dbReference type="PROSITE" id="PS51257">
    <property type="entry name" value="PROKAR_LIPOPROTEIN"/>
    <property type="match status" value="1"/>
</dbReference>
<protein>
    <recommendedName>
        <fullName evidence="3">CBM-cenC domain-containing protein</fullName>
    </recommendedName>
</protein>
<proteinExistence type="predicted"/>
<accession>A0ABU9M2N8</accession>
<gene>
    <name evidence="1" type="ORF">AAFH49_19215</name>
</gene>
<dbReference type="Gene3D" id="2.60.120.260">
    <property type="entry name" value="Galactose-binding domain-like"/>
    <property type="match status" value="1"/>
</dbReference>
<keyword evidence="2" id="KW-1185">Reference proteome</keyword>
<evidence type="ECO:0000313" key="1">
    <source>
        <dbReference type="EMBL" id="MEL5996353.1"/>
    </source>
</evidence>
<reference evidence="1 2" key="1">
    <citation type="journal article" date="2018" name="Arch. Microbiol.">
        <title>Hymenobacter segetis sp. nov., isolated from soil.</title>
        <authorList>
            <person name="Ten L.N."/>
            <person name="Lim S.J."/>
            <person name="Kim B.O."/>
            <person name="Kang I.K."/>
            <person name="Jung H.Y."/>
        </authorList>
    </citation>
    <scope>NUCLEOTIDE SEQUENCE [LARGE SCALE GENOMIC DNA]</scope>
    <source>
        <strain evidence="1 2">S7-3-11</strain>
    </source>
</reference>
<evidence type="ECO:0000313" key="2">
    <source>
        <dbReference type="Proteomes" id="UP001479606"/>
    </source>
</evidence>
<dbReference type="RefSeq" id="WP_342300727.1">
    <property type="nucleotide sequence ID" value="NZ_JBCEVZ010000069.1"/>
</dbReference>
<dbReference type="Proteomes" id="UP001479606">
    <property type="component" value="Unassembled WGS sequence"/>
</dbReference>
<organism evidence="1 2">
    <name type="scientific">Hymenobacter segetis</name>
    <dbReference type="NCBI Taxonomy" id="2025509"/>
    <lineage>
        <taxon>Bacteria</taxon>
        <taxon>Pseudomonadati</taxon>
        <taxon>Bacteroidota</taxon>
        <taxon>Cytophagia</taxon>
        <taxon>Cytophagales</taxon>
        <taxon>Hymenobacteraceae</taxon>
        <taxon>Hymenobacter</taxon>
    </lineage>
</organism>
<name>A0ABU9M2N8_9BACT</name>
<comment type="caution">
    <text evidence="1">The sequence shown here is derived from an EMBL/GenBank/DDBJ whole genome shotgun (WGS) entry which is preliminary data.</text>
</comment>
<dbReference type="EMBL" id="JBCEVZ010000069">
    <property type="protein sequence ID" value="MEL5996353.1"/>
    <property type="molecule type" value="Genomic_DNA"/>
</dbReference>
<sequence>MPFFYRISTLLHRRHRLLQTTLAVALAATLGGCRPAPEEPGFILDFENLSGWQPEGTPWLTTVRARSGQHACLADANSEFTAHYTTSAGQLGMPRRVRLGAWVWLPSNRLKAGIILQVKHGSEQRFWGVLPVTSPRRIQQWEHAQCDLILPDDIEPGDEVSLSVWQTSITREDFYVDDISIEKIR</sequence>